<keyword evidence="1" id="KW-1133">Transmembrane helix</keyword>
<organism evidence="3 4">
    <name type="scientific">Cavenderia fasciculata</name>
    <name type="common">Slime mold</name>
    <name type="synonym">Dictyostelium fasciculatum</name>
    <dbReference type="NCBI Taxonomy" id="261658"/>
    <lineage>
        <taxon>Eukaryota</taxon>
        <taxon>Amoebozoa</taxon>
        <taxon>Evosea</taxon>
        <taxon>Eumycetozoa</taxon>
        <taxon>Dictyostelia</taxon>
        <taxon>Acytosteliales</taxon>
        <taxon>Cavenderiaceae</taxon>
        <taxon>Cavenderia</taxon>
    </lineage>
</organism>
<dbReference type="InterPro" id="IPR054484">
    <property type="entry name" value="ComC_SSD"/>
</dbReference>
<dbReference type="InterPro" id="IPR053331">
    <property type="entry name" value="EGF-like_comC"/>
</dbReference>
<dbReference type="PANTHER" id="PTHR24032:SF24">
    <property type="entry name" value="EGF-LIKE DOMAIN-CONTAINING PROTEIN-RELATED"/>
    <property type="match status" value="1"/>
</dbReference>
<sequence>MFTDNTTFTPNNTSPSSTIKVDGMEFGFQIIAIQEIGLNDEVVKELLTNSWSSNVSTVNSLTNAIYQLKIDNSSVLASTTVTAYISFSTLARTVLFGNQELIVNPNSIKLSVSISNWQYSSNIGTIRLLLKTDINNQQLVQQDCKQTEIESFSFDDLGDIQYLRVIKDNIQFNGRFLDFAIADGRSTYSQTLLINQTKLDSDLSTVIIGITLPQCQACEIDPDFTPLLVGDSVGCDSQTPIKWKMIVGIVVGVVGGACASIFIFQGIKKYKRYRILKAKSIAMTRI</sequence>
<evidence type="ECO:0000256" key="1">
    <source>
        <dbReference type="SAM" id="Phobius"/>
    </source>
</evidence>
<evidence type="ECO:0000313" key="4">
    <source>
        <dbReference type="Proteomes" id="UP000007797"/>
    </source>
</evidence>
<dbReference type="PANTHER" id="PTHR24032">
    <property type="entry name" value="EGF-LIKE DOMAIN-CONTAINING PROTEIN-RELATED-RELATED"/>
    <property type="match status" value="1"/>
</dbReference>
<gene>
    <name evidence="3" type="ORF">DFA_11759</name>
</gene>
<evidence type="ECO:0000313" key="3">
    <source>
        <dbReference type="EMBL" id="EGG13998.1"/>
    </source>
</evidence>
<dbReference type="RefSeq" id="XP_004350706.1">
    <property type="nucleotide sequence ID" value="XM_004350655.1"/>
</dbReference>
<dbReference type="AlphaFoldDB" id="F4QE51"/>
<keyword evidence="1" id="KW-0812">Transmembrane</keyword>
<protein>
    <recommendedName>
        <fullName evidence="2">ComC supersandwich domain-containing protein</fullName>
    </recommendedName>
</protein>
<evidence type="ECO:0000259" key="2">
    <source>
        <dbReference type="Pfam" id="PF22933"/>
    </source>
</evidence>
<dbReference type="KEGG" id="dfa:DFA_11759"/>
<dbReference type="OrthoDB" id="26095at2759"/>
<keyword evidence="4" id="KW-1185">Reference proteome</keyword>
<dbReference type="Proteomes" id="UP000007797">
    <property type="component" value="Unassembled WGS sequence"/>
</dbReference>
<name>F4QE51_CACFS</name>
<dbReference type="GeneID" id="14865662"/>
<dbReference type="Pfam" id="PF22933">
    <property type="entry name" value="ComC_SSD"/>
    <property type="match status" value="1"/>
</dbReference>
<feature type="domain" description="ComC supersandwich" evidence="2">
    <location>
        <begin position="5"/>
        <end position="225"/>
    </location>
</feature>
<reference evidence="4" key="1">
    <citation type="journal article" date="2011" name="Genome Res.">
        <title>Phylogeny-wide analysis of social amoeba genomes highlights ancient origins for complex intercellular communication.</title>
        <authorList>
            <person name="Heidel A.J."/>
            <person name="Lawal H.M."/>
            <person name="Felder M."/>
            <person name="Schilde C."/>
            <person name="Helps N.R."/>
            <person name="Tunggal B."/>
            <person name="Rivero F."/>
            <person name="John U."/>
            <person name="Schleicher M."/>
            <person name="Eichinger L."/>
            <person name="Platzer M."/>
            <person name="Noegel A.A."/>
            <person name="Schaap P."/>
            <person name="Gloeckner G."/>
        </authorList>
    </citation>
    <scope>NUCLEOTIDE SEQUENCE [LARGE SCALE GENOMIC DNA]</scope>
    <source>
        <strain evidence="4">SH3</strain>
    </source>
</reference>
<feature type="transmembrane region" description="Helical" evidence="1">
    <location>
        <begin position="245"/>
        <end position="267"/>
    </location>
</feature>
<accession>F4QE51</accession>
<dbReference type="OMA" id="MTILMAK"/>
<proteinExistence type="predicted"/>
<keyword evidence="1" id="KW-0472">Membrane</keyword>
<dbReference type="EMBL" id="GL883029">
    <property type="protein sequence ID" value="EGG13998.1"/>
    <property type="molecule type" value="Genomic_DNA"/>
</dbReference>